<dbReference type="InterPro" id="IPR013783">
    <property type="entry name" value="Ig-like_fold"/>
</dbReference>
<feature type="domain" description="Transglutaminase N-terminal" evidence="2">
    <location>
        <begin position="10"/>
        <end position="58"/>
    </location>
</feature>
<evidence type="ECO:0000256" key="1">
    <source>
        <dbReference type="ARBA" id="ARBA00005968"/>
    </source>
</evidence>
<accession>A0A3B4ZMZ1</accession>
<organism evidence="3">
    <name type="scientific">Stegastes partitus</name>
    <name type="common">bicolor damselfish</name>
    <dbReference type="NCBI Taxonomy" id="144197"/>
    <lineage>
        <taxon>Eukaryota</taxon>
        <taxon>Metazoa</taxon>
        <taxon>Chordata</taxon>
        <taxon>Craniata</taxon>
        <taxon>Vertebrata</taxon>
        <taxon>Euteleostomi</taxon>
        <taxon>Actinopterygii</taxon>
        <taxon>Neopterygii</taxon>
        <taxon>Teleostei</taxon>
        <taxon>Neoteleostei</taxon>
        <taxon>Acanthomorphata</taxon>
        <taxon>Ovalentaria</taxon>
        <taxon>Pomacentridae</taxon>
        <taxon>Stegastes</taxon>
    </lineage>
</organism>
<dbReference type="SUPFAM" id="SSF81296">
    <property type="entry name" value="E set domains"/>
    <property type="match status" value="1"/>
</dbReference>
<comment type="similarity">
    <text evidence="1">Belongs to the transglutaminase superfamily. Transglutaminase family.</text>
</comment>
<protein>
    <recommendedName>
        <fullName evidence="2">Transglutaminase N-terminal domain-containing protein</fullName>
    </recommendedName>
</protein>
<dbReference type="Ensembl" id="ENSSPAT00000007806.1">
    <property type="protein sequence ID" value="ENSSPAP00000007659.1"/>
    <property type="gene ID" value="ENSSPAG00000005856.1"/>
</dbReference>
<sequence length="71" mass="8038">IKSQRLTKVTMDLQVKTNNSEHRTIEASKDRLIVRRGQAFTISLSLTQAFDPKLHVTVQTLKPILCTFTGL</sequence>
<dbReference type="Pfam" id="PF00868">
    <property type="entry name" value="Transglut_N"/>
    <property type="match status" value="1"/>
</dbReference>
<proteinExistence type="inferred from homology"/>
<dbReference type="STRING" id="144197.ENSSPAP00000007659"/>
<dbReference type="InterPro" id="IPR001102">
    <property type="entry name" value="Transglutaminase_N"/>
</dbReference>
<dbReference type="GO" id="GO:0007399">
    <property type="term" value="P:nervous system development"/>
    <property type="evidence" value="ECO:0007669"/>
    <property type="project" value="UniProtKB-ARBA"/>
</dbReference>
<dbReference type="AlphaFoldDB" id="A0A3B4ZMZ1"/>
<name>A0A3B4ZMZ1_9TELE</name>
<reference evidence="3" key="1">
    <citation type="submission" date="2023-09" db="UniProtKB">
        <authorList>
            <consortium name="Ensembl"/>
        </authorList>
    </citation>
    <scope>IDENTIFICATION</scope>
</reference>
<dbReference type="InterPro" id="IPR014756">
    <property type="entry name" value="Ig_E-set"/>
</dbReference>
<dbReference type="Gene3D" id="2.60.40.10">
    <property type="entry name" value="Immunoglobulins"/>
    <property type="match status" value="1"/>
</dbReference>
<evidence type="ECO:0000259" key="2">
    <source>
        <dbReference type="Pfam" id="PF00868"/>
    </source>
</evidence>
<evidence type="ECO:0000313" key="3">
    <source>
        <dbReference type="Ensembl" id="ENSSPAP00000007659.1"/>
    </source>
</evidence>